<dbReference type="InterPro" id="IPR011042">
    <property type="entry name" value="6-blade_b-propeller_TolB-like"/>
</dbReference>
<dbReference type="AlphaFoldDB" id="A0A6J8BJP6"/>
<dbReference type="InterPro" id="IPR047153">
    <property type="entry name" value="TRIM45/56/19-like"/>
</dbReference>
<keyword evidence="1" id="KW-0479">Metal-binding</keyword>
<dbReference type="GO" id="GO:0008270">
    <property type="term" value="F:zinc ion binding"/>
    <property type="evidence" value="ECO:0007669"/>
    <property type="project" value="UniProtKB-KW"/>
</dbReference>
<dbReference type="Gene3D" id="2.120.10.30">
    <property type="entry name" value="TolB, C-terminal domain"/>
    <property type="match status" value="1"/>
</dbReference>
<dbReference type="EMBL" id="CACVKT020003459">
    <property type="protein sequence ID" value="CAC5383922.1"/>
    <property type="molecule type" value="Genomic_DNA"/>
</dbReference>
<dbReference type="Gene3D" id="4.10.830.40">
    <property type="match status" value="1"/>
</dbReference>
<dbReference type="SUPFAM" id="SSF57845">
    <property type="entry name" value="B-box zinc-binding domain"/>
    <property type="match status" value="1"/>
</dbReference>
<protein>
    <recommendedName>
        <fullName evidence="2">B box-type domain-containing protein</fullName>
    </recommendedName>
</protein>
<keyword evidence="1" id="KW-0863">Zinc-finger</keyword>
<dbReference type="OrthoDB" id="6075144at2759"/>
<dbReference type="PROSITE" id="PS50119">
    <property type="entry name" value="ZF_BBOX"/>
    <property type="match status" value="2"/>
</dbReference>
<evidence type="ECO:0000256" key="1">
    <source>
        <dbReference type="PROSITE-ProRule" id="PRU00024"/>
    </source>
</evidence>
<name>A0A6J8BJP6_MYTCO</name>
<dbReference type="Gene3D" id="3.30.160.60">
    <property type="entry name" value="Classic Zinc Finger"/>
    <property type="match status" value="1"/>
</dbReference>
<dbReference type="PANTHER" id="PTHR25462">
    <property type="entry name" value="BONUS, ISOFORM C-RELATED"/>
    <property type="match status" value="1"/>
</dbReference>
<proteinExistence type="predicted"/>
<sequence length="572" mass="65615">MFEDQKKRTLKIVKINKYHQFGRYSMAEGTTVNCEPCGYDGLSKSAHLWCNDCGEGFCDKCVKEHKRTKILRCHHLISITDYLRSAELFFDENCEHHKEPFEFFCSQHDSILCLKCFQEHHSKCKISKLSEVAKGSKTSTALTDLENEIQSTNQNFAEYHEDEDKSNTDLKQQEQNIRDEVYNIRRKINNHLDQLQENLLRDLEIKYNICTKNVNEYFSAFKMYASEKQVFIGIRQIGNILYKQKQEVGNNLLNQTKLSLELKTNDDEKSLLLDLKSFGDIVVRESFETVKFKDPSKKQAQLNIQKHDSIDRIILQLHHSVKIKNYLSKTMSLTACAILPSKKVVFVDNENRRLIVHNEDGSFGVDFKLEDVFDLTPVCRSKIAVGVTKGVMIVDIDTKKVKRTNTDSGKAKWGICYGNGKLYIVSYGEIRIVDLDGTVSKCIPLQISVVFNVAVRNDTIYYINTDTETLHVIDHSGNQLWTFHDIRLKRPTCFRSQFSISLDIDNHGNVFIVLPDYDQVIVVSSDGQQHRVILDKSNNLKGPSGISYCQETHQLLVCNVSDGGASIYDIKS</sequence>
<reference evidence="3 4" key="1">
    <citation type="submission" date="2020-06" db="EMBL/GenBank/DDBJ databases">
        <authorList>
            <person name="Li R."/>
            <person name="Bekaert M."/>
        </authorList>
    </citation>
    <scope>NUCLEOTIDE SEQUENCE [LARGE SCALE GENOMIC DNA]</scope>
    <source>
        <strain evidence="4">wild</strain>
    </source>
</reference>
<accession>A0A6J8BJP6</accession>
<dbReference type="SUPFAM" id="SSF101898">
    <property type="entry name" value="NHL repeat"/>
    <property type="match status" value="1"/>
</dbReference>
<dbReference type="CDD" id="cd19757">
    <property type="entry name" value="Bbox1"/>
    <property type="match status" value="1"/>
</dbReference>
<dbReference type="PANTHER" id="PTHR25462:SF296">
    <property type="entry name" value="MEIOTIC P26, ISOFORM F"/>
    <property type="match status" value="1"/>
</dbReference>
<keyword evidence="4" id="KW-1185">Reference proteome</keyword>
<keyword evidence="1" id="KW-0862">Zinc</keyword>
<evidence type="ECO:0000313" key="4">
    <source>
        <dbReference type="Proteomes" id="UP000507470"/>
    </source>
</evidence>
<feature type="domain" description="B box-type" evidence="2">
    <location>
        <begin position="29"/>
        <end position="79"/>
    </location>
</feature>
<evidence type="ECO:0000313" key="3">
    <source>
        <dbReference type="EMBL" id="CAC5383922.1"/>
    </source>
</evidence>
<dbReference type="InterPro" id="IPR000315">
    <property type="entry name" value="Znf_B-box"/>
</dbReference>
<feature type="domain" description="B box-type" evidence="2">
    <location>
        <begin position="94"/>
        <end position="129"/>
    </location>
</feature>
<evidence type="ECO:0000259" key="2">
    <source>
        <dbReference type="PROSITE" id="PS50119"/>
    </source>
</evidence>
<gene>
    <name evidence="3" type="ORF">MCOR_19616</name>
</gene>
<organism evidence="3 4">
    <name type="scientific">Mytilus coruscus</name>
    <name type="common">Sea mussel</name>
    <dbReference type="NCBI Taxonomy" id="42192"/>
    <lineage>
        <taxon>Eukaryota</taxon>
        <taxon>Metazoa</taxon>
        <taxon>Spiralia</taxon>
        <taxon>Lophotrochozoa</taxon>
        <taxon>Mollusca</taxon>
        <taxon>Bivalvia</taxon>
        <taxon>Autobranchia</taxon>
        <taxon>Pteriomorphia</taxon>
        <taxon>Mytilida</taxon>
        <taxon>Mytiloidea</taxon>
        <taxon>Mytilidae</taxon>
        <taxon>Mytilinae</taxon>
        <taxon>Mytilus</taxon>
    </lineage>
</organism>
<dbReference type="Proteomes" id="UP000507470">
    <property type="component" value="Unassembled WGS sequence"/>
</dbReference>